<evidence type="ECO:0000256" key="1">
    <source>
        <dbReference type="ARBA" id="ARBA00023015"/>
    </source>
</evidence>
<keyword evidence="2" id="KW-0238">DNA-binding</keyword>
<dbReference type="KEGG" id="mfy:HH212_22515"/>
<dbReference type="AlphaFoldDB" id="A0A7Z2ZUI4"/>
<dbReference type="InterPro" id="IPR011711">
    <property type="entry name" value="GntR_C"/>
</dbReference>
<dbReference type="InterPro" id="IPR000524">
    <property type="entry name" value="Tscrpt_reg_HTH_GntR"/>
</dbReference>
<keyword evidence="6" id="KW-1185">Reference proteome</keyword>
<dbReference type="GO" id="GO:0003677">
    <property type="term" value="F:DNA binding"/>
    <property type="evidence" value="ECO:0007669"/>
    <property type="project" value="UniProtKB-KW"/>
</dbReference>
<dbReference type="SUPFAM" id="SSF48008">
    <property type="entry name" value="GntR ligand-binding domain-like"/>
    <property type="match status" value="1"/>
</dbReference>
<evidence type="ECO:0000256" key="3">
    <source>
        <dbReference type="ARBA" id="ARBA00023163"/>
    </source>
</evidence>
<evidence type="ECO:0000259" key="4">
    <source>
        <dbReference type="PROSITE" id="PS50949"/>
    </source>
</evidence>
<organism evidence="5 6">
    <name type="scientific">Massilia forsythiae</name>
    <dbReference type="NCBI Taxonomy" id="2728020"/>
    <lineage>
        <taxon>Bacteria</taxon>
        <taxon>Pseudomonadati</taxon>
        <taxon>Pseudomonadota</taxon>
        <taxon>Betaproteobacteria</taxon>
        <taxon>Burkholderiales</taxon>
        <taxon>Oxalobacteraceae</taxon>
        <taxon>Telluria group</taxon>
        <taxon>Massilia</taxon>
    </lineage>
</organism>
<dbReference type="EMBL" id="CP051685">
    <property type="protein sequence ID" value="QJE02454.1"/>
    <property type="molecule type" value="Genomic_DNA"/>
</dbReference>
<feature type="domain" description="HTH gntR-type" evidence="4">
    <location>
        <begin position="25"/>
        <end position="92"/>
    </location>
</feature>
<evidence type="ECO:0000313" key="6">
    <source>
        <dbReference type="Proteomes" id="UP000502415"/>
    </source>
</evidence>
<dbReference type="PRINTS" id="PR00035">
    <property type="entry name" value="HTHGNTR"/>
</dbReference>
<evidence type="ECO:0000313" key="5">
    <source>
        <dbReference type="EMBL" id="QJE02454.1"/>
    </source>
</evidence>
<dbReference type="PROSITE" id="PS50949">
    <property type="entry name" value="HTH_GNTR"/>
    <property type="match status" value="1"/>
</dbReference>
<dbReference type="InterPro" id="IPR036390">
    <property type="entry name" value="WH_DNA-bd_sf"/>
</dbReference>
<dbReference type="SMART" id="SM00345">
    <property type="entry name" value="HTH_GNTR"/>
    <property type="match status" value="1"/>
</dbReference>
<dbReference type="Pfam" id="PF00392">
    <property type="entry name" value="GntR"/>
    <property type="match status" value="1"/>
</dbReference>
<protein>
    <submittedName>
        <fullName evidence="5">GntR family transcriptional regulator</fullName>
    </submittedName>
</protein>
<accession>A0A7Z2ZUI4</accession>
<gene>
    <name evidence="5" type="ORF">HH212_22515</name>
</gene>
<keyword evidence="3" id="KW-0804">Transcription</keyword>
<dbReference type="SMART" id="SM00895">
    <property type="entry name" value="FCD"/>
    <property type="match status" value="1"/>
</dbReference>
<dbReference type="Gene3D" id="1.20.120.530">
    <property type="entry name" value="GntR ligand-binding domain-like"/>
    <property type="match status" value="1"/>
</dbReference>
<evidence type="ECO:0000256" key="2">
    <source>
        <dbReference type="ARBA" id="ARBA00023125"/>
    </source>
</evidence>
<proteinExistence type="predicted"/>
<dbReference type="InterPro" id="IPR036388">
    <property type="entry name" value="WH-like_DNA-bd_sf"/>
</dbReference>
<dbReference type="Pfam" id="PF07729">
    <property type="entry name" value="FCD"/>
    <property type="match status" value="1"/>
</dbReference>
<dbReference type="RefSeq" id="WP_170204541.1">
    <property type="nucleotide sequence ID" value="NZ_CP051685.1"/>
</dbReference>
<dbReference type="Gene3D" id="1.10.10.10">
    <property type="entry name" value="Winged helix-like DNA-binding domain superfamily/Winged helix DNA-binding domain"/>
    <property type="match status" value="1"/>
</dbReference>
<reference evidence="5 6" key="1">
    <citation type="submission" date="2020-04" db="EMBL/GenBank/DDBJ databases">
        <title>Genome sequencing of novel species.</title>
        <authorList>
            <person name="Heo J."/>
            <person name="Kim S.-J."/>
            <person name="Kim J.-S."/>
            <person name="Hong S.-B."/>
            <person name="Kwon S.-W."/>
        </authorList>
    </citation>
    <scope>NUCLEOTIDE SEQUENCE [LARGE SCALE GENOMIC DNA]</scope>
    <source>
        <strain evidence="5 6">GN2-R2</strain>
    </source>
</reference>
<sequence>MQNAEIGLIPGLDDNAFPVPKLERQHLHDTVVEHLRNLIVEAVLPPGTKLNERELCETMGISRTPLREALKVLAVEGLIEIFPNRGASVYKMSQAEIWETFEFVSGLEAMAGELACERITAAELAEIKALHHAMLTCKAQNDLPGYYSRNQAIHNKINEAARNSVLHRTYLSMNRRLQALRFKSNFKADKWERAAHDHEEMIRALEARDGKRMAAILTQHLLDKRDAVMAMTGASSPQA</sequence>
<dbReference type="PANTHER" id="PTHR43537:SF50">
    <property type="entry name" value="TRANSCRIPTIONAL REGULATORY PROTEIN"/>
    <property type="match status" value="1"/>
</dbReference>
<dbReference type="PANTHER" id="PTHR43537">
    <property type="entry name" value="TRANSCRIPTIONAL REGULATOR, GNTR FAMILY"/>
    <property type="match status" value="1"/>
</dbReference>
<dbReference type="Proteomes" id="UP000502415">
    <property type="component" value="Chromosome"/>
</dbReference>
<dbReference type="SUPFAM" id="SSF46785">
    <property type="entry name" value="Winged helix' DNA-binding domain"/>
    <property type="match status" value="1"/>
</dbReference>
<name>A0A7Z2ZUI4_9BURK</name>
<keyword evidence="1" id="KW-0805">Transcription regulation</keyword>
<dbReference type="GO" id="GO:0003700">
    <property type="term" value="F:DNA-binding transcription factor activity"/>
    <property type="evidence" value="ECO:0007669"/>
    <property type="project" value="InterPro"/>
</dbReference>
<dbReference type="CDD" id="cd07377">
    <property type="entry name" value="WHTH_GntR"/>
    <property type="match status" value="1"/>
</dbReference>
<dbReference type="InterPro" id="IPR008920">
    <property type="entry name" value="TF_FadR/GntR_C"/>
</dbReference>